<dbReference type="Gene3D" id="3.10.490.20">
    <property type="match status" value="1"/>
</dbReference>
<dbReference type="GO" id="GO:0036159">
    <property type="term" value="P:inner dynein arm assembly"/>
    <property type="evidence" value="ECO:0007669"/>
    <property type="project" value="UniProtKB-ARBA"/>
</dbReference>
<dbReference type="FunFam" id="3.40.50.300:FF:000049">
    <property type="entry name" value="Dynein, axonemal, heavy chain 5"/>
    <property type="match status" value="1"/>
</dbReference>
<dbReference type="Gene3D" id="3.40.50.300">
    <property type="entry name" value="P-loop containing nucleotide triphosphate hydrolases"/>
    <property type="match status" value="5"/>
</dbReference>
<dbReference type="Gene3D" id="3.20.180.20">
    <property type="entry name" value="Dynein heavy chain, N-terminal domain 2"/>
    <property type="match status" value="1"/>
</dbReference>
<dbReference type="InterPro" id="IPR041228">
    <property type="entry name" value="Dynein_C"/>
</dbReference>
<dbReference type="GO" id="GO:0005874">
    <property type="term" value="C:microtubule"/>
    <property type="evidence" value="ECO:0007669"/>
    <property type="project" value="UniProtKB-KW"/>
</dbReference>
<evidence type="ECO:0000256" key="10">
    <source>
        <dbReference type="ARBA" id="ARBA00023069"/>
    </source>
</evidence>
<dbReference type="InterPro" id="IPR041466">
    <property type="entry name" value="Dynein_AAA5_ext"/>
</dbReference>
<organism evidence="17 18">
    <name type="scientific">Trypanosoma theileri</name>
    <dbReference type="NCBI Taxonomy" id="67003"/>
    <lineage>
        <taxon>Eukaryota</taxon>
        <taxon>Discoba</taxon>
        <taxon>Euglenozoa</taxon>
        <taxon>Kinetoplastea</taxon>
        <taxon>Metakinetoplastina</taxon>
        <taxon>Trypanosomatida</taxon>
        <taxon>Trypanosomatidae</taxon>
        <taxon>Trypanosoma</taxon>
    </lineage>
</organism>
<dbReference type="FunFam" id="1.10.8.710:FF:000007">
    <property type="entry name" value="Putative dynein heavy chain"/>
    <property type="match status" value="1"/>
</dbReference>
<keyword evidence="6" id="KW-0547">Nucleotide-binding</keyword>
<dbReference type="Pfam" id="PF12780">
    <property type="entry name" value="AAA_8"/>
    <property type="match status" value="1"/>
</dbReference>
<feature type="compositionally biased region" description="Basic and acidic residues" evidence="15">
    <location>
        <begin position="4118"/>
        <end position="4135"/>
    </location>
</feature>
<dbReference type="InterPro" id="IPR042219">
    <property type="entry name" value="AAA_lid_11_sf"/>
</dbReference>
<dbReference type="EMBL" id="NBCO01000040">
    <property type="protein sequence ID" value="ORC84913.1"/>
    <property type="molecule type" value="Genomic_DNA"/>
</dbReference>
<dbReference type="InterPro" id="IPR041658">
    <property type="entry name" value="AAA_lid_11"/>
</dbReference>
<dbReference type="FunFam" id="1.10.287.2620:FF:000002">
    <property type="entry name" value="Dynein heavy chain 2, axonemal"/>
    <property type="match status" value="1"/>
</dbReference>
<feature type="coiled-coil region" evidence="14">
    <location>
        <begin position="3154"/>
        <end position="3181"/>
    </location>
</feature>
<dbReference type="Proteomes" id="UP000192257">
    <property type="component" value="Unassembled WGS sequence"/>
</dbReference>
<dbReference type="GO" id="GO:0051959">
    <property type="term" value="F:dynein light intermediate chain binding"/>
    <property type="evidence" value="ECO:0007669"/>
    <property type="project" value="InterPro"/>
</dbReference>
<dbReference type="InterPro" id="IPR035706">
    <property type="entry name" value="AAA_9"/>
</dbReference>
<evidence type="ECO:0000256" key="14">
    <source>
        <dbReference type="SAM" id="Coils"/>
    </source>
</evidence>
<evidence type="ECO:0000256" key="2">
    <source>
        <dbReference type="ARBA" id="ARBA00008887"/>
    </source>
</evidence>
<dbReference type="InterPro" id="IPR042222">
    <property type="entry name" value="Dynein_2_N"/>
</dbReference>
<proteinExistence type="inferred from homology"/>
<dbReference type="InterPro" id="IPR041589">
    <property type="entry name" value="DNAH3_AAA_lid_1"/>
</dbReference>
<dbReference type="InterPro" id="IPR013602">
    <property type="entry name" value="Dynein_heavy_linker"/>
</dbReference>
<dbReference type="FunFam" id="3.40.50.300:FF:002034">
    <property type="entry name" value="Dynein heavy chain, putative"/>
    <property type="match status" value="1"/>
</dbReference>
<dbReference type="Gene3D" id="1.20.1270.280">
    <property type="match status" value="1"/>
</dbReference>
<name>A0A1X0NKC8_9TRYP</name>
<feature type="compositionally biased region" description="Acidic residues" evidence="15">
    <location>
        <begin position="4149"/>
        <end position="4158"/>
    </location>
</feature>
<dbReference type="FunFam" id="1.10.8.720:FF:000002">
    <property type="entry name" value="Dynein heavy chain 9, axonemal"/>
    <property type="match status" value="1"/>
</dbReference>
<evidence type="ECO:0000256" key="11">
    <source>
        <dbReference type="ARBA" id="ARBA00023175"/>
    </source>
</evidence>
<dbReference type="RefSeq" id="XP_028878979.1">
    <property type="nucleotide sequence ID" value="XM_029029795.1"/>
</dbReference>
<dbReference type="Pfam" id="PF03028">
    <property type="entry name" value="Dynein_heavy"/>
    <property type="match status" value="1"/>
</dbReference>
<feature type="region of interest" description="Disordered" evidence="15">
    <location>
        <begin position="4081"/>
        <end position="4167"/>
    </location>
</feature>
<dbReference type="Pfam" id="PF08385">
    <property type="entry name" value="DHC_N1"/>
    <property type="match status" value="1"/>
</dbReference>
<keyword evidence="10" id="KW-0969">Cilium</keyword>
<dbReference type="Gene3D" id="6.10.140.1060">
    <property type="match status" value="1"/>
</dbReference>
<dbReference type="GO" id="GO:0036156">
    <property type="term" value="C:inner dynein arm"/>
    <property type="evidence" value="ECO:0007669"/>
    <property type="project" value="UniProtKB-ARBA"/>
</dbReference>
<accession>A0A1X0NKC8</accession>
<dbReference type="InterPro" id="IPR043160">
    <property type="entry name" value="Dynein_C_barrel"/>
</dbReference>
<dbReference type="Gene3D" id="1.10.8.720">
    <property type="entry name" value="Region D6 of dynein motor"/>
    <property type="match status" value="1"/>
</dbReference>
<dbReference type="Pfam" id="PF18199">
    <property type="entry name" value="Dynein_C"/>
    <property type="match status" value="1"/>
</dbReference>
<dbReference type="InterPro" id="IPR004273">
    <property type="entry name" value="Dynein_heavy_D6_P-loop"/>
</dbReference>
<dbReference type="OrthoDB" id="10251809at2759"/>
<dbReference type="FunFam" id="1.10.8.1220:FF:000001">
    <property type="entry name" value="Dynein axonemal heavy chain 5"/>
    <property type="match status" value="1"/>
</dbReference>
<keyword evidence="4" id="KW-0493">Microtubule</keyword>
<dbReference type="SMART" id="SM00382">
    <property type="entry name" value="AAA"/>
    <property type="match status" value="2"/>
</dbReference>
<evidence type="ECO:0000256" key="3">
    <source>
        <dbReference type="ARBA" id="ARBA00022490"/>
    </source>
</evidence>
<dbReference type="Pfam" id="PF17857">
    <property type="entry name" value="AAA_lid_1"/>
    <property type="match status" value="1"/>
</dbReference>
<dbReference type="FunFam" id="3.40.50.300:FF:000219">
    <property type="entry name" value="Dynein axonemal heavy chain 17"/>
    <property type="match status" value="1"/>
</dbReference>
<dbReference type="Pfam" id="PF08393">
    <property type="entry name" value="DHC_N2"/>
    <property type="match status" value="1"/>
</dbReference>
<keyword evidence="7" id="KW-0067">ATP-binding</keyword>
<dbReference type="GO" id="GO:0045505">
    <property type="term" value="F:dynein intermediate chain binding"/>
    <property type="evidence" value="ECO:0007669"/>
    <property type="project" value="InterPro"/>
</dbReference>
<dbReference type="InterPro" id="IPR043157">
    <property type="entry name" value="Dynein_AAA1S"/>
</dbReference>
<dbReference type="Pfam" id="PF12777">
    <property type="entry name" value="MT"/>
    <property type="match status" value="1"/>
</dbReference>
<dbReference type="InterPro" id="IPR024317">
    <property type="entry name" value="Dynein_heavy_chain_D4_dom"/>
</dbReference>
<keyword evidence="18" id="KW-1185">Reference proteome</keyword>
<feature type="domain" description="AAA+ ATPase" evidence="16">
    <location>
        <begin position="2539"/>
        <end position="2692"/>
    </location>
</feature>
<comment type="similarity">
    <text evidence="2">Belongs to the dynein heavy chain family.</text>
</comment>
<keyword evidence="11" id="KW-0505">Motor protein</keyword>
<comment type="subcellular location">
    <subcellularLocation>
        <location evidence="1">Cytoplasm</location>
        <location evidence="1">Cytoskeleton</location>
        <location evidence="1">Cilium axoneme</location>
    </subcellularLocation>
</comment>
<keyword evidence="3" id="KW-0963">Cytoplasm</keyword>
<dbReference type="Gene3D" id="1.20.920.20">
    <property type="match status" value="1"/>
</dbReference>
<dbReference type="Pfam" id="PF12774">
    <property type="entry name" value="AAA_6"/>
    <property type="match status" value="1"/>
</dbReference>
<dbReference type="FunFam" id="1.20.920.20:FF:000001">
    <property type="entry name" value="dynein heavy chain 2, axonemal"/>
    <property type="match status" value="1"/>
</dbReference>
<feature type="compositionally biased region" description="Basic and acidic residues" evidence="15">
    <location>
        <begin position="4099"/>
        <end position="4109"/>
    </location>
</feature>
<dbReference type="InterPro" id="IPR026983">
    <property type="entry name" value="DHC"/>
</dbReference>
<dbReference type="Pfam" id="PF12781">
    <property type="entry name" value="AAA_9"/>
    <property type="match status" value="1"/>
</dbReference>
<dbReference type="GeneID" id="39989575"/>
<feature type="coiled-coil region" evidence="14">
    <location>
        <begin position="3355"/>
        <end position="3424"/>
    </location>
</feature>
<evidence type="ECO:0000313" key="18">
    <source>
        <dbReference type="Proteomes" id="UP000192257"/>
    </source>
</evidence>
<evidence type="ECO:0000256" key="15">
    <source>
        <dbReference type="SAM" id="MobiDB-lite"/>
    </source>
</evidence>
<dbReference type="InterPro" id="IPR003593">
    <property type="entry name" value="AAA+_ATPase"/>
</dbReference>
<evidence type="ECO:0000256" key="7">
    <source>
        <dbReference type="ARBA" id="ARBA00022840"/>
    </source>
</evidence>
<dbReference type="PANTHER" id="PTHR45703">
    <property type="entry name" value="DYNEIN HEAVY CHAIN"/>
    <property type="match status" value="1"/>
</dbReference>
<dbReference type="Pfam" id="PF17852">
    <property type="entry name" value="Dynein_AAA_lid"/>
    <property type="match status" value="1"/>
</dbReference>
<dbReference type="Pfam" id="PF12775">
    <property type="entry name" value="AAA_7"/>
    <property type="match status" value="1"/>
</dbReference>
<dbReference type="InterPro" id="IPR042228">
    <property type="entry name" value="Dynein_linker_3"/>
</dbReference>
<keyword evidence="8" id="KW-0243">Dynein</keyword>
<dbReference type="FunFam" id="1.20.140.100:FF:000001">
    <property type="entry name" value="dynein heavy chain 17, axonemal"/>
    <property type="match status" value="1"/>
</dbReference>
<dbReference type="FunFam" id="3.20.180.20:FF:000001">
    <property type="entry name" value="Dynein axonemal heavy chain 5"/>
    <property type="match status" value="1"/>
</dbReference>
<gene>
    <name evidence="17" type="ORF">TM35_000401800</name>
</gene>
<evidence type="ECO:0000256" key="13">
    <source>
        <dbReference type="ARBA" id="ARBA00023273"/>
    </source>
</evidence>
<evidence type="ECO:0000256" key="9">
    <source>
        <dbReference type="ARBA" id="ARBA00023054"/>
    </source>
</evidence>
<dbReference type="Gene3D" id="1.20.920.30">
    <property type="match status" value="1"/>
</dbReference>
<evidence type="ECO:0000256" key="4">
    <source>
        <dbReference type="ARBA" id="ARBA00022701"/>
    </source>
</evidence>
<dbReference type="GO" id="GO:0005524">
    <property type="term" value="F:ATP binding"/>
    <property type="evidence" value="ECO:0007669"/>
    <property type="project" value="UniProtKB-KW"/>
</dbReference>
<dbReference type="STRING" id="67003.A0A1X0NKC8"/>
<evidence type="ECO:0000256" key="1">
    <source>
        <dbReference type="ARBA" id="ARBA00004430"/>
    </source>
</evidence>
<dbReference type="InterPro" id="IPR035699">
    <property type="entry name" value="AAA_6"/>
</dbReference>
<feature type="domain" description="AAA+ ATPase" evidence="16">
    <location>
        <begin position="1912"/>
        <end position="2007"/>
    </location>
</feature>
<evidence type="ECO:0000259" key="16">
    <source>
        <dbReference type="SMART" id="SM00382"/>
    </source>
</evidence>
<dbReference type="SUPFAM" id="SSF52540">
    <property type="entry name" value="P-loop containing nucleoside triphosphate hydrolases"/>
    <property type="match status" value="4"/>
</dbReference>
<reference evidence="17 18" key="1">
    <citation type="submission" date="2017-03" db="EMBL/GenBank/DDBJ databases">
        <title>An alternative strategy for trypanosome survival in the mammalian bloodstream revealed through genome and transcriptome analysis of the ubiquitous bovine parasite Trypanosoma (Megatrypanum) theileri.</title>
        <authorList>
            <person name="Kelly S."/>
            <person name="Ivens A."/>
            <person name="Mott A."/>
            <person name="O'Neill E."/>
            <person name="Emms D."/>
            <person name="Macleod O."/>
            <person name="Voorheis P."/>
            <person name="Matthews J."/>
            <person name="Matthews K."/>
            <person name="Carrington M."/>
        </authorList>
    </citation>
    <scope>NUCLEOTIDE SEQUENCE [LARGE SCALE GENOMIC DNA]</scope>
    <source>
        <strain evidence="17">Edinburgh</strain>
    </source>
</reference>
<dbReference type="Gene3D" id="1.20.140.100">
    <property type="entry name" value="Dynein heavy chain, N-terminal domain 2"/>
    <property type="match status" value="1"/>
</dbReference>
<evidence type="ECO:0000313" key="17">
    <source>
        <dbReference type="EMBL" id="ORC84913.1"/>
    </source>
</evidence>
<dbReference type="InterPro" id="IPR013594">
    <property type="entry name" value="Dynein_heavy_tail"/>
</dbReference>
<dbReference type="FunFam" id="3.10.490.20:FF:000009">
    <property type="entry name" value="Dynein heavy chain 4"/>
    <property type="match status" value="1"/>
</dbReference>
<evidence type="ECO:0000256" key="12">
    <source>
        <dbReference type="ARBA" id="ARBA00023212"/>
    </source>
</evidence>
<protein>
    <submittedName>
        <fullName evidence="17">Dynein heavy chain</fullName>
    </submittedName>
</protein>
<dbReference type="FunFam" id="1.20.58.1120:FF:000015">
    <property type="entry name" value="Dynein heavy chain, putative"/>
    <property type="match status" value="1"/>
</dbReference>
<dbReference type="GO" id="GO:0060294">
    <property type="term" value="P:cilium movement involved in cell motility"/>
    <property type="evidence" value="ECO:0007669"/>
    <property type="project" value="UniProtKB-ARBA"/>
</dbReference>
<evidence type="ECO:0000256" key="6">
    <source>
        <dbReference type="ARBA" id="ARBA00022741"/>
    </source>
</evidence>
<dbReference type="VEuPathDB" id="TriTrypDB:TM35_000401800"/>
<keyword evidence="12" id="KW-0206">Cytoskeleton</keyword>
<keyword evidence="13" id="KW-0966">Cell projection</keyword>
<dbReference type="Gene3D" id="1.10.8.710">
    <property type="match status" value="1"/>
</dbReference>
<keyword evidence="5" id="KW-0677">Repeat</keyword>
<dbReference type="PANTHER" id="PTHR45703:SF8">
    <property type="entry name" value="DYNEINS HEAVY CHAIN"/>
    <property type="match status" value="1"/>
</dbReference>
<dbReference type="Pfam" id="PF18198">
    <property type="entry name" value="AAA_lid_11"/>
    <property type="match status" value="1"/>
</dbReference>
<dbReference type="InterPro" id="IPR024743">
    <property type="entry name" value="Dynein_HC_stalk"/>
</dbReference>
<dbReference type="Gene3D" id="1.10.287.2620">
    <property type="match status" value="1"/>
</dbReference>
<comment type="caution">
    <text evidence="17">The sequence shown here is derived from an EMBL/GenBank/DDBJ whole genome shotgun (WGS) entry which is preliminary data.</text>
</comment>
<evidence type="ECO:0000256" key="8">
    <source>
        <dbReference type="ARBA" id="ARBA00023017"/>
    </source>
</evidence>
<dbReference type="Gene3D" id="1.20.58.1120">
    <property type="match status" value="1"/>
</dbReference>
<dbReference type="GO" id="GO:0008569">
    <property type="term" value="F:minus-end-directed microtubule motor activity"/>
    <property type="evidence" value="ECO:0007669"/>
    <property type="project" value="InterPro"/>
</dbReference>
<dbReference type="FunFam" id="3.40.50.300:FF:002141">
    <property type="entry name" value="Dynein heavy chain"/>
    <property type="match status" value="1"/>
</dbReference>
<feature type="compositionally biased region" description="Acidic residues" evidence="15">
    <location>
        <begin position="4089"/>
        <end position="4098"/>
    </location>
</feature>
<dbReference type="Gene3D" id="1.10.472.130">
    <property type="match status" value="1"/>
</dbReference>
<dbReference type="GO" id="GO:0008017">
    <property type="term" value="F:microtubule binding"/>
    <property type="evidence" value="ECO:0007669"/>
    <property type="project" value="UniProtKB-ARBA"/>
</dbReference>
<keyword evidence="9 14" id="KW-0175">Coiled coil</keyword>
<evidence type="ECO:0000256" key="5">
    <source>
        <dbReference type="ARBA" id="ARBA00022737"/>
    </source>
</evidence>
<dbReference type="InterPro" id="IPR027417">
    <property type="entry name" value="P-loop_NTPase"/>
</dbReference>
<dbReference type="Gene3D" id="1.10.8.1220">
    <property type="match status" value="1"/>
</dbReference>
<sequence length="4665" mass="533775">MAKGEKEEAPIDKRVQWLEQRIITALKAKPVDTRKLIDNEDSRGQINEFLDTADARHLYVYQSSSGMLVARIEPPEELKRKGIYFSKTNREKISDDQHMKEKIVFGDLCPDALSGLNTMTRNVYAQIIKREKRNVSQVPDVAVAELMDDTNGLLAQMLVTLGLSQGKTLLPMPPVQLPSRVGDGPFDAEFLYHLESSIIAWTAQIRAAIDSSPEEMFTDPSTGKATHPGPLDEIEFWKNKTDNLSTLEEQLYSVKALKILIILKKTESSYYVPFSQLMNELKEASAEARDNYRFLKPIQPDFEAMCPSFPGHTEFTQLATSGTFKRLFHYLFLLWTQSGFYNTSTRLVVLLRLMCNDLIGIATEHVNVEEFAKSFEKKDAIGRLGETLAICGQFKAAYFHYKSYVSTIARPWKFQNTAFFSRLDVFLERCHDLLDTMETAVLFDKMENIKVGGSKSQIHTREAEEIKAEFDEAYLKFFGVEYNLLDVDETRFDTDYSNFRATIRELERRLGAILVTTIDEAKAISEIFKAVDTFDGFTDRTVVQLEWFKKQKAVLDSFHQDLLVAQEAFYQGDSFGSYPNIPPLAASVVRCSALLDRINESYNRIGELSPAILESESGKEAMELYEKLRTALDTTIKEKYEAWCADVGSISMDKLKLPLLEIDRNNNLKVNFDPALVKTLREVYYLEVMNSFDSRDRQKLDVPTDVQAVFEKRETYRSQTMKLDYVSSTFNNFMSSLRREDEMPLIRAELDAFENTIQRGTTEVRWQDGSEVDSFIDVALQKVSAIDRVVVTFHTNVQLMIDSLEEYRKNDRFLPLNRGEGMKTMSEHELRKSLEDHIKNRHRDITERGERIHELLRNSFQAVNRLKESEGSPPITEDCEAWKKYVEYVDKVLKKSINDSVIYSLNCLRNQLDPDWIVDNEGIPLVEVRLSLTKGSGGVTPCSRYEPYIQGVEQEDHSVRKLLANLVSGIEGGAELIKPLISGENYSTEVSNNDEVKRLKSEIDALLTQNYEACEEYRRNFDEFKHLWETDRKKAFTAFLEKDKVIKRRSSYSEEDLSKEVPQPSKEFFGVSLQDFDRAITDYERIGTRINNTEERHVEGFVSIDVKPLRAALRDICKKWKDMYSDYLMNKISTDLENLYAFMKEADKGLDIEVLDGNVESLKCAMRWIRDCRRKNEEIVGKDENPETGGMFPPIQAAIRMLKSHANTSAAAEVELAKIERLDELRKPAPDQWIALNKKALNVRAQNSIVQDREAEKVKEQVLLFEERLRQEAQGFHQKRLFSYAIDQSIVYDEMDEVYHHFMEIENEAKELQNLQELFDLTPAQFKEIRECRHDLMMLKQVWDLNAHVMSQFSDWMKSTFKNADVSLFEDECKKLSKQLQQQPMKVKSWDCFKGVDEQVRNMRTSLPLCQSLSSPSMRPRHWQLLVSTTKQPGSIDPEASDFTLEKLFALGLHKYSEEVANIVEKADKELRIETNLSKIIGIWEKMIFTYSKDEDLDTYLLESVDDVIEQLENDNNALSSMLSDRFVEYFYEKVILWQKNLGAVDTCTGKWMDIQRQWMNLYPIFVRSEDIKVQLPEDAKNFAEADRVFRLLMSKAHKYDNVIEVICSDTLKKELERDEDLDQTLNYIQDILSQCEKALADYLETKRKIFPRFFFVSATDLIDILSKGSDPRAVMVHMSKIIDSVDTFSFANNPNPLAGPKDTYEMISVQGEKVSLSEDYTCDGPVELWLDGLIIAMKKAMKKHIKEANASYIEKPRNEWIYQYPCQAIIVASRIWFTTEVHQAFIQIEEGNDLGMKDCLKNQKSQLDSLIKEVLVDRTSNERKMLVHLITIDVHNRDIVQAMVDERVDAVDAFSWQSQLRYYWDETKGNEIRIADAEFTNGYEYIGLCGCLVITKLTDRCYITLTQALRLKKGGAPAGPAGTGKTETTKDLARNMGIACYVFNCSDQMNYITLGQIFKGLAMSGSWGCFDEFNRISIEVLSVVATQVGSILNALKEQKQRFRFMDEEISIIPSVGMWITMNPGYAGRTELPENIKSLFRPCAMVVPDLKNICEIMLAAEGFGDAKDLALKFVTLYRLNKELLSPQDHYDWGLRAVKSVLYIAGALKRGDPDIPERNVLMRALRDTNMAKLSKDDVYVFMGLIRSLFPNLDVPKKDKPELVAACKEVCREQGNLPGENDIFILKCVQYEELLHVRHSVFVLGPAGCGKTECWKCLQGALTKLHKDEWKAKAVSSCLNPKAITSNELYGFFTPNKEWRDGILSCIFRDYALESKKRRNMKWIVLDGIIDAEWIESMNTVMDDNKMLTLVSNERIPLTDSMRMIFEVSHLRNASPATVSRAGVVFINESDLGWGPFKDKWIATRDKREGTILDSLFDKYVPFVFEFWKRSMKPIVTLMDINVIQTICFILEGILGQMTNEELSKHPNYFDVCEKYFVFAVIWAFGGPLPGHDGRIDARMNFSNQWKKEFPNMKISDSGSVFDFYIDKRKDENGVYQFEWKPWSELVQPYVPDPDRQLSSVSVQTADSVRMSHLMSLLIDNAKSVMLVGTAGTGKTNLIMSKLRSLDNEHVLFRVISFNARTSSSGLQAVMEQSLEKRSGRTYGPFNRKKLVFFLDDMNMPAPDKYGTQEAIALLQQHVSYGFWYDRVKIIQKEVVDLRYVGAMNPKSGTFTILDRLLRHFAVFSTNMPERADLVSIYGQILQAHTHKFPRDIRDAMTTLVTNATIELHNLVSKQFFPTAIKFHYQWNMREMFNIFQGLCKSNPKIHTTPMQFARLWVHECNRTFRDRMSETDDMNRFDAVFLEVIGRAGFSDINPKELVQEPLLWAPFITTPEGEENVYDELTIDAAQSFLIKKLDEYNDNYARMNLVLFNQAVEHLCRIARITSNPRGNALLVGVGGSGKQSLARLASFINGHEIFQILVTSTYGIAEFRIDMQELYRKCGLKGYPYAFIITDTQIVTQDMLVYLNDMLASGNVPELFNQDERDGIVGSITNEVKAAGITDYSNPDVCWEYFIDKVRSHLHIILCFSPVSKNFGAWCRQFPALANTTVIDWFLRWPEQALKSVARRFLSEIELGGTQMTNNIADFMAFCQDKVTETCEEYYLQEKRRAYTTPKSFLELIAFYKELLSKKRDDLNDRTQRLVSGIDKIKEAGVQVAALQEVLQRESVEVEEARQKTAALMETVGREKAIVEEQSAIAAKEEEKTNKIVAEVELFESQCAEDLAKAKPLVEEALAALDTLDKASISELKNLGKPPVDVQMVAICVRVLTSNPRAIPSVKNRTWAECKKMMNQVDRFLAELKGFDVNNIPQICIDQIQMYITNPAFDPENIKTKSFAAAGLCKWAVGINKYHLVRCEVRPKEERLAEAQERLQQSKAALKKIQDKVADLNAKLEALISQYNDAVDAANAIEQKAKKTQLKMDLAQRLVTGLSDESVRWGNTIQELKNASDLLIGDVLLGASFVSYIGPFSKAFRERIVLEDWIPKVKELEIPMTENLDITMNVLTSEAAVASWNNEGLPSDRISTENGAIVTNCTRWPLLIDPQLQGIKWIRTREEKNGLKVIQTSQKTWQRSLQTCIEEGLPCVIEALGEFIEPVLDGVLSRQTFKKGGHQFIKLGATEVEYNNNFRLFLQTKLGNPSYGPEVNAQTTLINFMVTEVGLEDQLLAVVVNQERPDLEKKRGTLLRQMNTMTIELQKCEDGLLYELTNATGDILENVALIENLENTKKKAKEINISFAQAVATQKDIAQNRLTYTQVAVRGALLFFQIDQLWKIDHMYQYSLEAFMVVFNKALMKATQPEDKKDVAKRVENVLQSIMETVFAYVSRGLFERHKLILSSLLTFAILQRQGDIDVKQLDFLLRGKKKLGVPRPETVVEWCPEPNWAAVQALADVEGSTPPFNYLPNDMAENNRWKQWTETEKPELEKMPSEWKNLTQFQRLLVLRCLRPDRLTSALETFVCDSLGRFFVSDQTVDISVSIRESTTTTPLFFILSPGVDPVRAVEEAGRKMGYTYDNERLYNVSLGQGQEIVADRALEKCFLQGGWALLNNIHLVQKWLLTLERRLDSYAEIYTRMAQLRKERDEKRAAAKKVMDENDNEDDAGDEENKSLNENHSMETSGTLEKTGEDVGKDDGNELKSPVDENAEGVNEGENNNNDDDDDDIPFEGPKGHPEFRVFLSAEPSDVIPIGVLQRSIKLTSEPPTGIRSNIVRAMTNFSDEPWEKSAKPTEYRCIMFSMCFFHSVVVERKKFGPQGWNRVYPFNTGDLTTCMEVAANYIEDRPKVPWEDLRYVFGEIMYGGHITDDWDRVLCMAYLRTYLVPDCCDGLQLAPGIEVPSPMSYNEYMDWLTNAEDFPAESPLLFGLHPNAEINYRTVQADVLFRTINELQPKQHTGGDMLSPQEVVQQKIDELRERLPEPHNLQDLAERLEDERTPQQHVFYQECERMNLLISVLKSTLEELDLGLKGALSMTAAMQLLFDEIYLDKLPAVWEKVSFMSLRALGSWMENFLVRNDQLMGWTGELQTPKVTNIALFFNPMSFLTAIMQTTSITNSFDLDQMALVVDVLKKSADQIETSARDGCHISGLSMEGARWDTASACLDESRMKELYPKMPIMTVRSLPLSKIDRRDQYECPVYKTQQRGPGFVVGFWLKTKQPAKKWTIAGVGLILDVVE</sequence>